<reference evidence="11 12" key="1">
    <citation type="submission" date="2017-08" db="EMBL/GenBank/DDBJ databases">
        <title>Infants hospitalized years apart are colonized by the same room-sourced microbial strains.</title>
        <authorList>
            <person name="Brooks B."/>
            <person name="Olm M.R."/>
            <person name="Firek B.A."/>
            <person name="Baker R."/>
            <person name="Thomas B.C."/>
            <person name="Morowitz M.J."/>
            <person name="Banfield J.F."/>
        </authorList>
    </citation>
    <scope>NUCLEOTIDE SEQUENCE [LARGE SCALE GENOMIC DNA]</scope>
    <source>
        <strain evidence="11">S2_018_000_R3_119</strain>
    </source>
</reference>
<dbReference type="FunFam" id="1.10.240.10:FF:000005">
    <property type="entry name" value="Tryptophan--tRNA ligase"/>
    <property type="match status" value="1"/>
</dbReference>
<comment type="caution">
    <text evidence="11">The sequence shown here is derived from an EMBL/GenBank/DDBJ whole genome shotgun (WGS) entry which is preliminary data.</text>
</comment>
<comment type="similarity">
    <text evidence="1 10">Belongs to the class-I aminoacyl-tRNA synthetase family.</text>
</comment>
<evidence type="ECO:0000256" key="1">
    <source>
        <dbReference type="ARBA" id="ARBA00005594"/>
    </source>
</evidence>
<dbReference type="GO" id="GO:0006436">
    <property type="term" value="P:tryptophanyl-tRNA aminoacylation"/>
    <property type="evidence" value="ECO:0007669"/>
    <property type="project" value="UniProtKB-UniRule"/>
</dbReference>
<organism evidence="11 12">
    <name type="scientific">Sphingomonas taxi</name>
    <dbReference type="NCBI Taxonomy" id="1549858"/>
    <lineage>
        <taxon>Bacteria</taxon>
        <taxon>Pseudomonadati</taxon>
        <taxon>Pseudomonadota</taxon>
        <taxon>Alphaproteobacteria</taxon>
        <taxon>Sphingomonadales</taxon>
        <taxon>Sphingomonadaceae</taxon>
        <taxon>Sphingomonas</taxon>
    </lineage>
</organism>
<dbReference type="GO" id="GO:0004830">
    <property type="term" value="F:tryptophan-tRNA ligase activity"/>
    <property type="evidence" value="ECO:0007669"/>
    <property type="project" value="UniProtKB-UniRule"/>
</dbReference>
<evidence type="ECO:0000256" key="10">
    <source>
        <dbReference type="RuleBase" id="RU363036"/>
    </source>
</evidence>
<dbReference type="SUPFAM" id="SSF52374">
    <property type="entry name" value="Nucleotidylyl transferase"/>
    <property type="match status" value="1"/>
</dbReference>
<dbReference type="GO" id="GO:0005829">
    <property type="term" value="C:cytosol"/>
    <property type="evidence" value="ECO:0007669"/>
    <property type="project" value="TreeGrafter"/>
</dbReference>
<evidence type="ECO:0000313" key="11">
    <source>
        <dbReference type="EMBL" id="PZO71089.1"/>
    </source>
</evidence>
<sequence>MWLLTCVAGKGILNRAHAYKAAVDRNRADGEDDDAAVTAGLFMYPVLMAADILLFNAQKVPVGRDQVQHIEMARDFGQRFNHVYGHDWFTLPEAVIDDQVALLPGLDGRKMSKSYENTIPLFVPPAQLKKLVFSILTDSKSPGEPKSTDGSSLFQLYQAFATPDETEGFAAAFADGIGWGDAKQQLFDVVEREIAPMRERYEDLIARPGDIEDTLRDGGRRLRERYAIPLLRELRDAVGLRDLGKVTVATGEAMDVALAVRPLAVFKQYREPDGRFYFKLVDGERVLLQSHGFDAPRDAGQTIARLRRGELALSDAPATLGEGVDADTVQAALDALAAADAGKAAS</sequence>
<dbReference type="InterPro" id="IPR014729">
    <property type="entry name" value="Rossmann-like_a/b/a_fold"/>
</dbReference>
<keyword evidence="3 10" id="KW-0436">Ligase</keyword>
<evidence type="ECO:0000256" key="3">
    <source>
        <dbReference type="ARBA" id="ARBA00022598"/>
    </source>
</evidence>
<dbReference type="PRINTS" id="PR01039">
    <property type="entry name" value="TRNASYNTHTRP"/>
</dbReference>
<evidence type="ECO:0000256" key="6">
    <source>
        <dbReference type="ARBA" id="ARBA00022917"/>
    </source>
</evidence>
<evidence type="ECO:0000313" key="12">
    <source>
        <dbReference type="Proteomes" id="UP000249555"/>
    </source>
</evidence>
<dbReference type="InterPro" id="IPR050203">
    <property type="entry name" value="Trp-tRNA_synthetase"/>
</dbReference>
<dbReference type="PANTHER" id="PTHR43766:SF1">
    <property type="entry name" value="TRYPTOPHAN--TRNA LIGASE, MITOCHONDRIAL"/>
    <property type="match status" value="1"/>
</dbReference>
<dbReference type="InterPro" id="IPR002306">
    <property type="entry name" value="Trp-tRNA-ligase"/>
</dbReference>
<dbReference type="InterPro" id="IPR002305">
    <property type="entry name" value="aa-tRNA-synth_Ic"/>
</dbReference>
<proteinExistence type="inferred from homology"/>
<evidence type="ECO:0000256" key="5">
    <source>
        <dbReference type="ARBA" id="ARBA00022840"/>
    </source>
</evidence>
<gene>
    <name evidence="11" type="primary">trpS</name>
    <name evidence="11" type="ORF">DI640_14570</name>
</gene>
<keyword evidence="4 10" id="KW-0547">Nucleotide-binding</keyword>
<accession>A0A2W4YUE8</accession>
<evidence type="ECO:0000256" key="4">
    <source>
        <dbReference type="ARBA" id="ARBA00022741"/>
    </source>
</evidence>
<dbReference type="GO" id="GO:0005524">
    <property type="term" value="F:ATP binding"/>
    <property type="evidence" value="ECO:0007669"/>
    <property type="project" value="UniProtKB-KW"/>
</dbReference>
<keyword evidence="6 10" id="KW-0648">Protein biosynthesis</keyword>
<dbReference type="EC" id="6.1.1.2" evidence="2 9"/>
<evidence type="ECO:0000256" key="9">
    <source>
        <dbReference type="NCBIfam" id="TIGR00233"/>
    </source>
</evidence>
<dbReference type="NCBIfam" id="TIGR00233">
    <property type="entry name" value="trpS"/>
    <property type="match status" value="1"/>
</dbReference>
<feature type="non-terminal residue" evidence="11">
    <location>
        <position position="1"/>
    </location>
</feature>
<evidence type="ECO:0000256" key="7">
    <source>
        <dbReference type="ARBA" id="ARBA00023146"/>
    </source>
</evidence>
<dbReference type="Pfam" id="PF00579">
    <property type="entry name" value="tRNA-synt_1b"/>
    <property type="match status" value="1"/>
</dbReference>
<dbReference type="Proteomes" id="UP000249555">
    <property type="component" value="Unassembled WGS sequence"/>
</dbReference>
<protein>
    <recommendedName>
        <fullName evidence="2 9">Tryptophan--tRNA ligase</fullName>
        <ecNumber evidence="2 9">6.1.1.2</ecNumber>
    </recommendedName>
</protein>
<dbReference type="EMBL" id="QFMX01000077">
    <property type="protein sequence ID" value="PZO71089.1"/>
    <property type="molecule type" value="Genomic_DNA"/>
</dbReference>
<dbReference type="Gene3D" id="1.10.240.10">
    <property type="entry name" value="Tyrosyl-Transfer RNA Synthetase"/>
    <property type="match status" value="1"/>
</dbReference>
<name>A0A2W4YUE8_9SPHN</name>
<dbReference type="PANTHER" id="PTHR43766">
    <property type="entry name" value="TRYPTOPHAN--TRNA LIGASE, MITOCHONDRIAL"/>
    <property type="match status" value="1"/>
</dbReference>
<evidence type="ECO:0000256" key="2">
    <source>
        <dbReference type="ARBA" id="ARBA00013161"/>
    </source>
</evidence>
<dbReference type="SUPFAM" id="SSF160113">
    <property type="entry name" value="YegP-like"/>
    <property type="match status" value="1"/>
</dbReference>
<dbReference type="Gene3D" id="3.40.50.620">
    <property type="entry name" value="HUPs"/>
    <property type="match status" value="1"/>
</dbReference>
<keyword evidence="7 10" id="KW-0030">Aminoacyl-tRNA synthetase</keyword>
<keyword evidence="5 10" id="KW-0067">ATP-binding</keyword>
<evidence type="ECO:0000256" key="8">
    <source>
        <dbReference type="ARBA" id="ARBA00049929"/>
    </source>
</evidence>
<dbReference type="AlphaFoldDB" id="A0A2W4YUE8"/>
<comment type="catalytic activity">
    <reaction evidence="8">
        <text>tRNA(Trp) + L-tryptophan + ATP = L-tryptophyl-tRNA(Trp) + AMP + diphosphate + H(+)</text>
        <dbReference type="Rhea" id="RHEA:24080"/>
        <dbReference type="Rhea" id="RHEA-COMP:9671"/>
        <dbReference type="Rhea" id="RHEA-COMP:9705"/>
        <dbReference type="ChEBI" id="CHEBI:15378"/>
        <dbReference type="ChEBI" id="CHEBI:30616"/>
        <dbReference type="ChEBI" id="CHEBI:33019"/>
        <dbReference type="ChEBI" id="CHEBI:57912"/>
        <dbReference type="ChEBI" id="CHEBI:78442"/>
        <dbReference type="ChEBI" id="CHEBI:78535"/>
        <dbReference type="ChEBI" id="CHEBI:456215"/>
        <dbReference type="EC" id="6.1.1.2"/>
    </reaction>
</comment>
<dbReference type="InterPro" id="IPR036913">
    <property type="entry name" value="YegP-like_sf"/>
</dbReference>